<evidence type="ECO:0000256" key="3">
    <source>
        <dbReference type="SAM" id="MobiDB-lite"/>
    </source>
</evidence>
<feature type="repeat" description="PPR" evidence="1">
    <location>
        <begin position="81"/>
        <end position="116"/>
    </location>
</feature>
<feature type="region of interest" description="Disordered" evidence="3">
    <location>
        <begin position="218"/>
        <end position="255"/>
    </location>
</feature>
<dbReference type="InterPro" id="IPR011990">
    <property type="entry name" value="TPR-like_helical_dom_sf"/>
</dbReference>
<accession>A0ABQ8UNC0</accession>
<name>A0ABQ8UNC0_9EUKA</name>
<dbReference type="NCBIfam" id="TIGR00756">
    <property type="entry name" value="PPR"/>
    <property type="match status" value="1"/>
</dbReference>
<evidence type="ECO:0000313" key="4">
    <source>
        <dbReference type="EMBL" id="KAJ4460674.1"/>
    </source>
</evidence>
<comment type="caution">
    <text evidence="4">The sequence shown here is derived from an EMBL/GenBank/DDBJ whole genome shotgun (WGS) entry which is preliminary data.</text>
</comment>
<feature type="compositionally biased region" description="Low complexity" evidence="3">
    <location>
        <begin position="353"/>
        <end position="368"/>
    </location>
</feature>
<dbReference type="Proteomes" id="UP001141327">
    <property type="component" value="Unassembled WGS sequence"/>
</dbReference>
<dbReference type="EMBL" id="JAPMOS010000011">
    <property type="protein sequence ID" value="KAJ4460674.1"/>
    <property type="molecule type" value="Genomic_DNA"/>
</dbReference>
<proteinExistence type="predicted"/>
<feature type="coiled-coil region" evidence="2">
    <location>
        <begin position="272"/>
        <end position="299"/>
    </location>
</feature>
<feature type="repeat" description="PPR" evidence="1">
    <location>
        <begin position="182"/>
        <end position="216"/>
    </location>
</feature>
<evidence type="ECO:0000256" key="2">
    <source>
        <dbReference type="SAM" id="Coils"/>
    </source>
</evidence>
<sequence>MPRTTKQPVSTPKQAQRLDAGHQAIERAINLKRRGDVDVVFFNKLIGDFGQRKQLGLALEAFEALQKLTAGRKSANAARPTVYTFTNVINACVRCGEVAKALHFLHVDMPAAGVTPNEVTYTALIKGLAQEGCYSGWEGKPAGLPAPRDGAAIPAASSPLSSMLVEAVGLLDEMRSQRVAPNLRTYNTLLRGCLRCGEADLARWLLADMQVARPDMVGAPTAALTPGGKEDLHLDDEEDGTTGQGRNPDGSISPDTSTYEYVVKALCQHLRIGEACALAQELDRKADEQQQQPEQQQQQQLQQVRLQRSPAVYVALAMSCAVAGRLSEAERFLSEAQRLLAESQKALASAKHQPAQPQGRGARGGRPPTRSASGARRPPSCGLATRSCSAS</sequence>
<reference evidence="4" key="1">
    <citation type="journal article" date="2022" name="bioRxiv">
        <title>Genomics of Preaxostyla Flagellates Illuminates Evolutionary Transitions and the Path Towards Mitochondrial Loss.</title>
        <authorList>
            <person name="Novak L.V.F."/>
            <person name="Treitli S.C."/>
            <person name="Pyrih J."/>
            <person name="Halakuc P."/>
            <person name="Pipaliya S.V."/>
            <person name="Vacek V."/>
            <person name="Brzon O."/>
            <person name="Soukal P."/>
            <person name="Eme L."/>
            <person name="Dacks J.B."/>
            <person name="Karnkowska A."/>
            <person name="Elias M."/>
            <person name="Hampl V."/>
        </authorList>
    </citation>
    <scope>NUCLEOTIDE SEQUENCE</scope>
    <source>
        <strain evidence="4">RCP-MX</strain>
    </source>
</reference>
<evidence type="ECO:0000313" key="5">
    <source>
        <dbReference type="Proteomes" id="UP001141327"/>
    </source>
</evidence>
<dbReference type="Pfam" id="PF01535">
    <property type="entry name" value="PPR"/>
    <property type="match status" value="1"/>
</dbReference>
<dbReference type="PANTHER" id="PTHR47938">
    <property type="entry name" value="RESPIRATORY COMPLEX I CHAPERONE (CIA84), PUTATIVE (AFU_ORTHOLOGUE AFUA_2G06020)-RELATED"/>
    <property type="match status" value="1"/>
</dbReference>
<protein>
    <submittedName>
        <fullName evidence="4">Pentatricopeptide repeat domain-containing protein 1</fullName>
    </submittedName>
</protein>
<dbReference type="InterPro" id="IPR002885">
    <property type="entry name" value="PPR_rpt"/>
</dbReference>
<keyword evidence="5" id="KW-1185">Reference proteome</keyword>
<dbReference type="PROSITE" id="PS51375">
    <property type="entry name" value="PPR"/>
    <property type="match status" value="2"/>
</dbReference>
<keyword evidence="2" id="KW-0175">Coiled coil</keyword>
<gene>
    <name evidence="4" type="ORF">PAPYR_2893</name>
</gene>
<organism evidence="4 5">
    <name type="scientific">Paratrimastix pyriformis</name>
    <dbReference type="NCBI Taxonomy" id="342808"/>
    <lineage>
        <taxon>Eukaryota</taxon>
        <taxon>Metamonada</taxon>
        <taxon>Preaxostyla</taxon>
        <taxon>Paratrimastigidae</taxon>
        <taxon>Paratrimastix</taxon>
    </lineage>
</organism>
<dbReference type="PANTHER" id="PTHR47938:SF35">
    <property type="entry name" value="PENTATRICOPEPTIDE REPEAT-CONTAINING PROTEIN 4, MITOCHONDRIAL-RELATED"/>
    <property type="match status" value="1"/>
</dbReference>
<dbReference type="Gene3D" id="1.25.40.10">
    <property type="entry name" value="Tetratricopeptide repeat domain"/>
    <property type="match status" value="2"/>
</dbReference>
<evidence type="ECO:0000256" key="1">
    <source>
        <dbReference type="PROSITE-ProRule" id="PRU00708"/>
    </source>
</evidence>
<dbReference type="Pfam" id="PF13041">
    <property type="entry name" value="PPR_2"/>
    <property type="match status" value="1"/>
</dbReference>
<feature type="region of interest" description="Disordered" evidence="3">
    <location>
        <begin position="344"/>
        <end position="391"/>
    </location>
</feature>